<gene>
    <name evidence="3" type="ORF">ACJMK2_025520</name>
</gene>
<evidence type="ECO:0000259" key="2">
    <source>
        <dbReference type="Pfam" id="PF03067"/>
    </source>
</evidence>
<dbReference type="Pfam" id="PF03067">
    <property type="entry name" value="LPMO_10"/>
    <property type="match status" value="1"/>
</dbReference>
<proteinExistence type="predicted"/>
<protein>
    <recommendedName>
        <fullName evidence="2">Chitin-binding type-4 domain-containing protein</fullName>
    </recommendedName>
</protein>
<feature type="chain" id="PRO_5044772185" description="Chitin-binding type-4 domain-containing protein" evidence="1">
    <location>
        <begin position="20"/>
        <end position="683"/>
    </location>
</feature>
<dbReference type="EMBL" id="JBJQND010000002">
    <property type="protein sequence ID" value="KAL3885464.1"/>
    <property type="molecule type" value="Genomic_DNA"/>
</dbReference>
<dbReference type="AlphaFoldDB" id="A0ABD3XGS3"/>
<name>A0ABD3XGS3_SINWO</name>
<reference evidence="3 4" key="1">
    <citation type="submission" date="2024-11" db="EMBL/GenBank/DDBJ databases">
        <title>Chromosome-level genome assembly of the freshwater bivalve Anodonta woodiana.</title>
        <authorList>
            <person name="Chen X."/>
        </authorList>
    </citation>
    <scope>NUCLEOTIDE SEQUENCE [LARGE SCALE GENOMIC DNA]</scope>
    <source>
        <strain evidence="3">MN2024</strain>
        <tissue evidence="3">Gills</tissue>
    </source>
</reference>
<evidence type="ECO:0000313" key="4">
    <source>
        <dbReference type="Proteomes" id="UP001634394"/>
    </source>
</evidence>
<feature type="domain" description="Chitin-binding type-4" evidence="2">
    <location>
        <begin position="20"/>
        <end position="208"/>
    </location>
</feature>
<keyword evidence="4" id="KW-1185">Reference proteome</keyword>
<sequence>MVSSMLTFLSLICIQDASGHGALIEPPMRSVLWKYGFDAPINYNYMELYCGGFKNFQDNGGRCGVCGDALLGPYNNERGGKYDLGIIARSYPLGTTSIEVKVEISAYHKGYFEFKLCPNDEAEVTQECLNRYTLMIEEGLQQGDPTKFYPPDGQTIHSLKVSIPPDIRCERCVLQWTYRAGNTWGTNPDGKSCLGCGMQETFVNCADISFRSDGSSRFQSIGHKDRVVKTSIQKQNGTAPNNKEHGVREIGTRRQLSNNIMPKPLESQWPMEINDTHPDRNTNQMKSHLEQKQEIDSELSVNHILSIGILHHEKVVSPSSDKAHEDSTSHFSFQWHNKAMPNSRGQESNHQLNDIEHNELYDFLAKLPRENKVMSTTSRKDERQPATVFEALHDTLKHFNATDAALLNQNIHYDPRFSHSIDSQLPSRGWSDPRSLVLPMQSQWTSGNSIIHSRVPLIETVNQLPHNNASMPQLRFHSAAPHDDMVVHSSESVSQAHIQSLPEHRITSRARQSLIPSNSQLQSPFQNTAQWINPIQIPAHQQHSLFGQQHLPRFSPSNVNLFPVNEILLPNVIHTQLLDTRPPHGIITGMSTDVQARVSLISSQAQEFYQRLAHVASLHNAHQLSQNFQHASQMPIERARANNVAIQNLHSAIPSMIHREALIRNPILSDRQSIINRRFSHGV</sequence>
<keyword evidence="1" id="KW-0732">Signal</keyword>
<feature type="signal peptide" evidence="1">
    <location>
        <begin position="1"/>
        <end position="19"/>
    </location>
</feature>
<evidence type="ECO:0000256" key="1">
    <source>
        <dbReference type="SAM" id="SignalP"/>
    </source>
</evidence>
<comment type="caution">
    <text evidence="3">The sequence shown here is derived from an EMBL/GenBank/DDBJ whole genome shotgun (WGS) entry which is preliminary data.</text>
</comment>
<dbReference type="InterPro" id="IPR004302">
    <property type="entry name" value="Cellulose/chitin-bd_N"/>
</dbReference>
<accession>A0ABD3XGS3</accession>
<organism evidence="3 4">
    <name type="scientific">Sinanodonta woodiana</name>
    <name type="common">Chinese pond mussel</name>
    <name type="synonym">Anodonta woodiana</name>
    <dbReference type="NCBI Taxonomy" id="1069815"/>
    <lineage>
        <taxon>Eukaryota</taxon>
        <taxon>Metazoa</taxon>
        <taxon>Spiralia</taxon>
        <taxon>Lophotrochozoa</taxon>
        <taxon>Mollusca</taxon>
        <taxon>Bivalvia</taxon>
        <taxon>Autobranchia</taxon>
        <taxon>Heteroconchia</taxon>
        <taxon>Palaeoheterodonta</taxon>
        <taxon>Unionida</taxon>
        <taxon>Unionoidea</taxon>
        <taxon>Unionidae</taxon>
        <taxon>Unioninae</taxon>
        <taxon>Sinanodonta</taxon>
    </lineage>
</organism>
<dbReference type="Proteomes" id="UP001634394">
    <property type="component" value="Unassembled WGS sequence"/>
</dbReference>
<evidence type="ECO:0000313" key="3">
    <source>
        <dbReference type="EMBL" id="KAL3885464.1"/>
    </source>
</evidence>